<comment type="caution">
    <text evidence="1">The sequence shown here is derived from an EMBL/GenBank/DDBJ whole genome shotgun (WGS) entry which is preliminary data.</text>
</comment>
<dbReference type="AlphaFoldDB" id="A0ABD1YNR7"/>
<proteinExistence type="predicted"/>
<sequence length="86" mass="9797">MVRCCCSLPGELIWRQPRVLQILHWGAAAHHWAGVPRAWVRIAVTDWGFRFPFFRRCGAARCADMRGSTCAWKRMSGSTTALAHRV</sequence>
<keyword evidence="2" id="KW-1185">Reference proteome</keyword>
<organism evidence="1 2">
    <name type="scientific">Riccia fluitans</name>
    <dbReference type="NCBI Taxonomy" id="41844"/>
    <lineage>
        <taxon>Eukaryota</taxon>
        <taxon>Viridiplantae</taxon>
        <taxon>Streptophyta</taxon>
        <taxon>Embryophyta</taxon>
        <taxon>Marchantiophyta</taxon>
        <taxon>Marchantiopsida</taxon>
        <taxon>Marchantiidae</taxon>
        <taxon>Marchantiales</taxon>
        <taxon>Ricciaceae</taxon>
        <taxon>Riccia</taxon>
    </lineage>
</organism>
<name>A0ABD1YNR7_9MARC</name>
<evidence type="ECO:0000313" key="1">
    <source>
        <dbReference type="EMBL" id="KAL2631072.1"/>
    </source>
</evidence>
<reference evidence="1 2" key="1">
    <citation type="submission" date="2024-09" db="EMBL/GenBank/DDBJ databases">
        <title>Chromosome-scale assembly of Riccia fluitans.</title>
        <authorList>
            <person name="Paukszto L."/>
            <person name="Sawicki J."/>
            <person name="Karawczyk K."/>
            <person name="Piernik-Szablinska J."/>
            <person name="Szczecinska M."/>
            <person name="Mazdziarz M."/>
        </authorList>
    </citation>
    <scope>NUCLEOTIDE SEQUENCE [LARGE SCALE GENOMIC DNA]</scope>
    <source>
        <strain evidence="1">Rf_01</strain>
        <tissue evidence="1">Aerial parts of the thallus</tissue>
    </source>
</reference>
<dbReference type="EMBL" id="JBHFFA010000004">
    <property type="protein sequence ID" value="KAL2631072.1"/>
    <property type="molecule type" value="Genomic_DNA"/>
</dbReference>
<protein>
    <submittedName>
        <fullName evidence="1">Uncharacterized protein</fullName>
    </submittedName>
</protein>
<accession>A0ABD1YNR7</accession>
<gene>
    <name evidence="1" type="ORF">R1flu_015758</name>
</gene>
<evidence type="ECO:0000313" key="2">
    <source>
        <dbReference type="Proteomes" id="UP001605036"/>
    </source>
</evidence>
<dbReference type="Proteomes" id="UP001605036">
    <property type="component" value="Unassembled WGS sequence"/>
</dbReference>